<organism evidence="6 7">
    <name type="scientific">Castanea mollissima</name>
    <name type="common">Chinese chestnut</name>
    <dbReference type="NCBI Taxonomy" id="60419"/>
    <lineage>
        <taxon>Eukaryota</taxon>
        <taxon>Viridiplantae</taxon>
        <taxon>Streptophyta</taxon>
        <taxon>Embryophyta</taxon>
        <taxon>Tracheophyta</taxon>
        <taxon>Spermatophyta</taxon>
        <taxon>Magnoliopsida</taxon>
        <taxon>eudicotyledons</taxon>
        <taxon>Gunneridae</taxon>
        <taxon>Pentapetalae</taxon>
        <taxon>rosids</taxon>
        <taxon>fabids</taxon>
        <taxon>Fagales</taxon>
        <taxon>Fagaceae</taxon>
        <taxon>Castanea</taxon>
    </lineage>
</organism>
<dbReference type="OrthoDB" id="1090008at2759"/>
<evidence type="ECO:0000313" key="7">
    <source>
        <dbReference type="Proteomes" id="UP000737018"/>
    </source>
</evidence>
<keyword evidence="3" id="KW-0238">DNA-binding</keyword>
<dbReference type="PANTHER" id="PTHR31541">
    <property type="entry name" value="B3 DOMAIN PLANT PROTEIN-RELATED"/>
    <property type="match status" value="1"/>
</dbReference>
<keyword evidence="5" id="KW-0539">Nucleus</keyword>
<comment type="subcellular location">
    <subcellularLocation>
        <location evidence="1">Nucleus</location>
    </subcellularLocation>
</comment>
<evidence type="ECO:0008006" key="8">
    <source>
        <dbReference type="Google" id="ProtNLM"/>
    </source>
</evidence>
<dbReference type="AlphaFoldDB" id="A0A8J4VX24"/>
<accession>A0A8J4VX24</accession>
<evidence type="ECO:0000256" key="4">
    <source>
        <dbReference type="ARBA" id="ARBA00023163"/>
    </source>
</evidence>
<dbReference type="PANTHER" id="PTHR31541:SF25">
    <property type="entry name" value="GAMMA-GLIADIN B"/>
    <property type="match status" value="1"/>
</dbReference>
<evidence type="ECO:0000256" key="3">
    <source>
        <dbReference type="ARBA" id="ARBA00023125"/>
    </source>
</evidence>
<reference evidence="6" key="1">
    <citation type="submission" date="2020-03" db="EMBL/GenBank/DDBJ databases">
        <title>Castanea mollissima Vanexum genome sequencing.</title>
        <authorList>
            <person name="Staton M."/>
        </authorList>
    </citation>
    <scope>NUCLEOTIDE SEQUENCE</scope>
    <source>
        <tissue evidence="6">Leaf</tissue>
    </source>
</reference>
<comment type="caution">
    <text evidence="6">The sequence shown here is derived from an EMBL/GenBank/DDBJ whole genome shotgun (WGS) entry which is preliminary data.</text>
</comment>
<keyword evidence="2" id="KW-0805">Transcription regulation</keyword>
<dbReference type="Proteomes" id="UP000737018">
    <property type="component" value="Unassembled WGS sequence"/>
</dbReference>
<evidence type="ECO:0000313" key="6">
    <source>
        <dbReference type="EMBL" id="KAF3975478.1"/>
    </source>
</evidence>
<evidence type="ECO:0000256" key="1">
    <source>
        <dbReference type="ARBA" id="ARBA00004123"/>
    </source>
</evidence>
<evidence type="ECO:0000256" key="5">
    <source>
        <dbReference type="ARBA" id="ARBA00023242"/>
    </source>
</evidence>
<dbReference type="InterPro" id="IPR005508">
    <property type="entry name" value="At2g31720-like"/>
</dbReference>
<dbReference type="Gene3D" id="2.40.330.10">
    <property type="entry name" value="DNA-binding pseudobarrel domain"/>
    <property type="match status" value="1"/>
</dbReference>
<dbReference type="GO" id="GO:0003677">
    <property type="term" value="F:DNA binding"/>
    <property type="evidence" value="ECO:0007669"/>
    <property type="project" value="UniProtKB-KW"/>
</dbReference>
<dbReference type="Pfam" id="PF03754">
    <property type="entry name" value="At2g31720-like"/>
    <property type="match status" value="1"/>
</dbReference>
<proteinExistence type="predicted"/>
<evidence type="ECO:0000256" key="2">
    <source>
        <dbReference type="ARBA" id="ARBA00023015"/>
    </source>
</evidence>
<dbReference type="SUPFAM" id="SSF101936">
    <property type="entry name" value="DNA-binding pseudobarrel domain"/>
    <property type="match status" value="1"/>
</dbReference>
<keyword evidence="4" id="KW-0804">Transcription</keyword>
<dbReference type="InterPro" id="IPR015300">
    <property type="entry name" value="DNA-bd_pseudobarrel_sf"/>
</dbReference>
<dbReference type="EMBL" id="JRKL02000077">
    <property type="protein sequence ID" value="KAF3975478.1"/>
    <property type="molecule type" value="Genomic_DNA"/>
</dbReference>
<name>A0A8J4VX24_9ROSI</name>
<sequence length="309" mass="35389">MGIHDMEGRHSIAPNWTPFDALVEVSFVARKKLHKFHRLFQEKSLKKPISVEEEIPSVVTVPVPNKRSRFGSQDDDDDQDCRFELESKKNKPILVEQEKAFMITTTAVPVSKRVRLGDQDEWCSETKKKKQSWKSRLPIKTAIPPGPSPPPDLPQEFQDAIEAMGGRDKLLVIQKKLFKTDITKGNNRFSIPLRQIVRTDFLTEEEKKNLRAGQEIRVQFVDPMLEIGHIVLVQWDMPKDTGNTSSTYALRSTWNKVRESNGLKIDDVVQLWSFRVNKEACDDSSSNTNKGRLCFALVLVQKAKDEQSM</sequence>
<dbReference type="GO" id="GO:0005634">
    <property type="term" value="C:nucleus"/>
    <property type="evidence" value="ECO:0007669"/>
    <property type="project" value="UniProtKB-SubCell"/>
</dbReference>
<protein>
    <recommendedName>
        <fullName evidence="8">B3 domain-containing protein</fullName>
    </recommendedName>
</protein>
<gene>
    <name evidence="6" type="ORF">CMV_001269</name>
</gene>
<keyword evidence="7" id="KW-1185">Reference proteome</keyword>